<dbReference type="InterPro" id="IPR027417">
    <property type="entry name" value="P-loop_NTPase"/>
</dbReference>
<dbReference type="Pfam" id="PF00202">
    <property type="entry name" value="Aminotran_3"/>
    <property type="match status" value="1"/>
</dbReference>
<dbReference type="FunFam" id="3.40.640.10:FF:000041">
    <property type="entry name" value="Adenosylmethionine-8-amino-7-oxononanoate aminotransferase"/>
    <property type="match status" value="1"/>
</dbReference>
<keyword evidence="7" id="KW-0663">Pyridoxal phosphate</keyword>
<keyword evidence="5" id="KW-0949">S-adenosyl-L-methionine</keyword>
<dbReference type="InterPro" id="IPR005814">
    <property type="entry name" value="Aminotrans_3"/>
</dbReference>
<dbReference type="PANTHER" id="PTHR42684">
    <property type="entry name" value="ADENOSYLMETHIONINE-8-AMINO-7-OXONONANOATE AMINOTRANSFERASE"/>
    <property type="match status" value="1"/>
</dbReference>
<organism evidence="8 9">
    <name type="scientific">Prymnesium parvum</name>
    <name type="common">Toxic golden alga</name>
    <dbReference type="NCBI Taxonomy" id="97485"/>
    <lineage>
        <taxon>Eukaryota</taxon>
        <taxon>Haptista</taxon>
        <taxon>Haptophyta</taxon>
        <taxon>Prymnesiophyceae</taxon>
        <taxon>Prymnesiales</taxon>
        <taxon>Prymnesiaceae</taxon>
        <taxon>Prymnesium</taxon>
    </lineage>
</organism>
<dbReference type="SUPFAM" id="SSF53383">
    <property type="entry name" value="PLP-dependent transferases"/>
    <property type="match status" value="1"/>
</dbReference>
<evidence type="ECO:0000313" key="9">
    <source>
        <dbReference type="Proteomes" id="UP001515480"/>
    </source>
</evidence>
<dbReference type="HAMAP" id="MF_00834">
    <property type="entry name" value="BioA"/>
    <property type="match status" value="1"/>
</dbReference>
<protein>
    <recommendedName>
        <fullName evidence="10">Diaminopelargonic acid synthase</fullName>
    </recommendedName>
</protein>
<evidence type="ECO:0008006" key="10">
    <source>
        <dbReference type="Google" id="ProtNLM"/>
    </source>
</evidence>
<keyword evidence="3" id="KW-0032">Aminotransferase</keyword>
<dbReference type="GO" id="GO:0004015">
    <property type="term" value="F:adenosylmethionine-8-amino-7-oxononanoate transaminase activity"/>
    <property type="evidence" value="ECO:0007669"/>
    <property type="project" value="InterPro"/>
</dbReference>
<dbReference type="Pfam" id="PF13500">
    <property type="entry name" value="AAA_26"/>
    <property type="match status" value="2"/>
</dbReference>
<keyword evidence="6" id="KW-0093">Biotin biosynthesis</keyword>
<evidence type="ECO:0000256" key="1">
    <source>
        <dbReference type="ARBA" id="ARBA00001933"/>
    </source>
</evidence>
<keyword evidence="4" id="KW-0808">Transferase</keyword>
<dbReference type="PANTHER" id="PTHR42684:SF17">
    <property type="entry name" value="ADENOSYLMETHIONINE-8-AMINO-7-OXONONANOATE AMINOTRANSFERASE"/>
    <property type="match status" value="1"/>
</dbReference>
<evidence type="ECO:0000313" key="8">
    <source>
        <dbReference type="EMBL" id="KAL1525667.1"/>
    </source>
</evidence>
<keyword evidence="9" id="KW-1185">Reference proteome</keyword>
<name>A0AB34JX53_PRYPA</name>
<evidence type="ECO:0000256" key="7">
    <source>
        <dbReference type="ARBA" id="ARBA00022898"/>
    </source>
</evidence>
<dbReference type="InterPro" id="IPR015424">
    <property type="entry name" value="PyrdxlP-dep_Trfase"/>
</dbReference>
<accession>A0AB34JX53</accession>
<dbReference type="NCBIfam" id="TIGR00508">
    <property type="entry name" value="bioA"/>
    <property type="match status" value="1"/>
</dbReference>
<dbReference type="Gene3D" id="3.40.50.300">
    <property type="entry name" value="P-loop containing nucleotide triphosphate hydrolases"/>
    <property type="match status" value="1"/>
</dbReference>
<sequence length="723" mass="75744">MAFIVWGSNTGVGKTLVSAGIARAAAAAQRVLYLKPVQTGLPHDSDGALVAQLSGGVHSFAPHASLAAGLPAPSADAASSAAHAALATGHRAPPPLLGRTLFGWREAVSPHLAVRGEGRAVADAALLDATRREVEGFLAGAPPAAPRALVLVETAGGVASPAPSGTLQCDLLAPLQLPAILVADGRLGGISASICAAESLVARGHRIAATVLIDGGLKNEEMLHQGGTPTSVFVLPRLREPHEADDVHLGAERVSRWLDSSQPVWDKLLAHLLDAQSPSEDATERMIAADAKLLWHPYTNAIAPKRCLPVKSAKGVRLELEDGRQLIDGMSSWWSAVHGYRVPQLDAAAAAQLAKMAHVMFGGLTHAPAVGLAERLVSITPAPLQRVFLCDSGSVSVEVAIKMAFQYWRARGLLGRTKLLTFRGGYHGDTFGAMSVCDPVNGMHSEMFAGALAEHLFAPKPVRRFGQPCEDGDLAAFREMLASHHAQVAAVILEPVVQGAGGMNMYSADYLVGVRKLCDEFGVLLILDCIATGFGRTGKLFACEHARISPDIMCLGKALTGGYMTLGATVATEEVALGVSGGLGTPHPVPLMHGPTFMANPLACAVACASIDLLLSSPWEERVAAIEAQLEKELRPLSASPAVADVRVMGAIGVVEMMESIDMADAQARLVENGVWLRPFGKLLYTMPPFVTSSTDLSRITSAMREVVEAAESSSGHTMVASN</sequence>
<dbReference type="AlphaFoldDB" id="A0AB34JX53"/>
<dbReference type="InterPro" id="IPR005815">
    <property type="entry name" value="BioA"/>
</dbReference>
<dbReference type="GO" id="GO:0030170">
    <property type="term" value="F:pyridoxal phosphate binding"/>
    <property type="evidence" value="ECO:0007669"/>
    <property type="project" value="InterPro"/>
</dbReference>
<dbReference type="Gene3D" id="3.40.640.10">
    <property type="entry name" value="Type I PLP-dependent aspartate aminotransferase-like (Major domain)"/>
    <property type="match status" value="1"/>
</dbReference>
<comment type="caution">
    <text evidence="8">The sequence shown here is derived from an EMBL/GenBank/DDBJ whole genome shotgun (WGS) entry which is preliminary data.</text>
</comment>
<reference evidence="8 9" key="1">
    <citation type="journal article" date="2024" name="Science">
        <title>Giant polyketide synthase enzymes in the biosynthesis of giant marine polyether toxins.</title>
        <authorList>
            <person name="Fallon T.R."/>
            <person name="Shende V.V."/>
            <person name="Wierzbicki I.H."/>
            <person name="Pendleton A.L."/>
            <person name="Watervoot N.F."/>
            <person name="Auber R.P."/>
            <person name="Gonzalez D.J."/>
            <person name="Wisecaver J.H."/>
            <person name="Moore B.S."/>
        </authorList>
    </citation>
    <scope>NUCLEOTIDE SEQUENCE [LARGE SCALE GENOMIC DNA]</scope>
    <source>
        <strain evidence="8 9">12B1</strain>
    </source>
</reference>
<evidence type="ECO:0000256" key="5">
    <source>
        <dbReference type="ARBA" id="ARBA00022691"/>
    </source>
</evidence>
<dbReference type="NCBIfam" id="NF004624">
    <property type="entry name" value="PRK05964.1"/>
    <property type="match status" value="1"/>
</dbReference>
<comment type="pathway">
    <text evidence="2">Cofactor biosynthesis; biotin biosynthesis.</text>
</comment>
<evidence type="ECO:0000256" key="2">
    <source>
        <dbReference type="ARBA" id="ARBA00004746"/>
    </source>
</evidence>
<dbReference type="CDD" id="cd00610">
    <property type="entry name" value="OAT_like"/>
    <property type="match status" value="1"/>
</dbReference>
<dbReference type="Gene3D" id="3.90.1150.10">
    <property type="entry name" value="Aspartate Aminotransferase, domain 1"/>
    <property type="match status" value="1"/>
</dbReference>
<dbReference type="EMBL" id="JBGBPQ010000004">
    <property type="protein sequence ID" value="KAL1525667.1"/>
    <property type="molecule type" value="Genomic_DNA"/>
</dbReference>
<dbReference type="InterPro" id="IPR015421">
    <property type="entry name" value="PyrdxlP-dep_Trfase_major"/>
</dbReference>
<dbReference type="Proteomes" id="UP001515480">
    <property type="component" value="Unassembled WGS sequence"/>
</dbReference>
<gene>
    <name evidence="8" type="ORF">AB1Y20_020517</name>
</gene>
<evidence type="ECO:0000256" key="4">
    <source>
        <dbReference type="ARBA" id="ARBA00022679"/>
    </source>
</evidence>
<evidence type="ECO:0000256" key="6">
    <source>
        <dbReference type="ARBA" id="ARBA00022756"/>
    </source>
</evidence>
<comment type="cofactor">
    <cofactor evidence="1">
        <name>pyridoxal 5'-phosphate</name>
        <dbReference type="ChEBI" id="CHEBI:597326"/>
    </cofactor>
</comment>
<dbReference type="GO" id="GO:0009102">
    <property type="term" value="P:biotin biosynthetic process"/>
    <property type="evidence" value="ECO:0007669"/>
    <property type="project" value="UniProtKB-KW"/>
</dbReference>
<dbReference type="InterPro" id="IPR015422">
    <property type="entry name" value="PyrdxlP-dep_Trfase_small"/>
</dbReference>
<proteinExistence type="inferred from homology"/>
<evidence type="ECO:0000256" key="3">
    <source>
        <dbReference type="ARBA" id="ARBA00022576"/>
    </source>
</evidence>
<dbReference type="SUPFAM" id="SSF52540">
    <property type="entry name" value="P-loop containing nucleoside triphosphate hydrolases"/>
    <property type="match status" value="1"/>
</dbReference>
<dbReference type="CDD" id="cd03109">
    <property type="entry name" value="DTBS"/>
    <property type="match status" value="1"/>
</dbReference>